<sequence>MPSGPADLLPCQQSSLSGCPGEVQVLLSPVLQLGGLGPVLLLLRPVRGGAQSVQPYPLCFGGNRNPRHDRTHTLRYDLMALSLEGSRESQFRGLGYIDNELFLRYDSYRRRAELWGPRIKGKGGAEIWTRETEDMQEKEEQLRRMLTEVMTQKGQHGGIHTLQATFGCETQGNNTGSFWHLGYDGQDFLTFDQKIPTWKVSMPSAYSSKTVWERHGPTMEQVKTFLNGICPDHLQRYLIYLGRQLMDTGSPNMTVTSKVHELGKITLTCWAFNLKPPVATLATLAWLQDGKLAQQHTFGPGTILPSGDGTYQTWVSIWVLPGQEPHFTCRLRHRSKNVEVPTLLGEEIGKPVEATSSASALVASAFPAMLVFLACA</sequence>
<evidence type="ECO:0000256" key="4">
    <source>
        <dbReference type="ARBA" id="ARBA00022729"/>
    </source>
</evidence>
<protein>
    <recommendedName>
        <fullName evidence="10">Ig-like domain-containing protein</fullName>
    </recommendedName>
</protein>
<dbReference type="InterPro" id="IPR050208">
    <property type="entry name" value="MHC_class-I_related"/>
</dbReference>
<comment type="subcellular location">
    <subcellularLocation>
        <location evidence="1">Cell membrane</location>
        <topology evidence="1">Lipid-anchor</topology>
        <topology evidence="1">GPI-anchor</topology>
    </subcellularLocation>
</comment>
<dbReference type="InterPro" id="IPR001039">
    <property type="entry name" value="MHC_I_a_a1/a2"/>
</dbReference>
<dbReference type="PANTHER" id="PTHR16675:SF139">
    <property type="entry name" value="MHC CLASS I-LIKE PROTEIN MILL1"/>
    <property type="match status" value="1"/>
</dbReference>
<reference evidence="11 12" key="1">
    <citation type="submission" date="2018-10" db="EMBL/GenBank/DDBJ databases">
        <title>Improved assembly of the deer mouse Peromyscus maniculatus genome.</title>
        <authorList>
            <person name="Lassance J.-M."/>
            <person name="Hoekstra H.E."/>
        </authorList>
    </citation>
    <scope>NUCLEOTIDE SEQUENCE [LARGE SCALE GENOMIC DNA]</scope>
</reference>
<dbReference type="GO" id="GO:0006955">
    <property type="term" value="P:immune response"/>
    <property type="evidence" value="ECO:0007669"/>
    <property type="project" value="TreeGrafter"/>
</dbReference>
<evidence type="ECO:0000256" key="7">
    <source>
        <dbReference type="ARBA" id="ARBA00023180"/>
    </source>
</evidence>
<evidence type="ECO:0000313" key="11">
    <source>
        <dbReference type="Ensembl" id="ENSPEMP00000034172.1"/>
    </source>
</evidence>
<evidence type="ECO:0000256" key="6">
    <source>
        <dbReference type="ARBA" id="ARBA00023157"/>
    </source>
</evidence>
<evidence type="ECO:0000259" key="10">
    <source>
        <dbReference type="PROSITE" id="PS50835"/>
    </source>
</evidence>
<dbReference type="InterPro" id="IPR037055">
    <property type="entry name" value="MHC_I-like_Ag-recog_sf"/>
</dbReference>
<dbReference type="PROSITE" id="PS50835">
    <property type="entry name" value="IG_LIKE"/>
    <property type="match status" value="1"/>
</dbReference>
<keyword evidence="2" id="KW-1003">Cell membrane</keyword>
<evidence type="ECO:0000256" key="3">
    <source>
        <dbReference type="ARBA" id="ARBA00022622"/>
    </source>
</evidence>
<evidence type="ECO:0000256" key="2">
    <source>
        <dbReference type="ARBA" id="ARBA00022475"/>
    </source>
</evidence>
<reference evidence="11" key="3">
    <citation type="submission" date="2025-09" db="UniProtKB">
        <authorList>
            <consortium name="Ensembl"/>
        </authorList>
    </citation>
    <scope>IDENTIFICATION</scope>
</reference>
<comment type="similarity">
    <text evidence="8">Belongs to the MHC class I family.</text>
</comment>
<dbReference type="Ensembl" id="ENSPEMT00000036686.1">
    <property type="protein sequence ID" value="ENSPEMP00000034172.1"/>
    <property type="gene ID" value="ENSPEMG00000025786.1"/>
</dbReference>
<dbReference type="Gene3D" id="2.60.40.10">
    <property type="entry name" value="Immunoglobulins"/>
    <property type="match status" value="1"/>
</dbReference>
<keyword evidence="12" id="KW-1185">Reference proteome</keyword>
<dbReference type="Pfam" id="PF00129">
    <property type="entry name" value="MHC_I"/>
    <property type="match status" value="1"/>
</dbReference>
<dbReference type="InterPro" id="IPR036179">
    <property type="entry name" value="Ig-like_dom_sf"/>
</dbReference>
<dbReference type="SUPFAM" id="SSF48726">
    <property type="entry name" value="Immunoglobulin"/>
    <property type="match status" value="1"/>
</dbReference>
<dbReference type="GeneTree" id="ENSGT01150000286995"/>
<evidence type="ECO:0000256" key="5">
    <source>
        <dbReference type="ARBA" id="ARBA00023136"/>
    </source>
</evidence>
<keyword evidence="4" id="KW-0732">Signal</keyword>
<dbReference type="PANTHER" id="PTHR16675">
    <property type="entry name" value="MHC CLASS I-RELATED"/>
    <property type="match status" value="1"/>
</dbReference>
<keyword evidence="3" id="KW-0449">Lipoprotein</keyword>
<dbReference type="SUPFAM" id="SSF54452">
    <property type="entry name" value="MHC antigen-recognition domain"/>
    <property type="match status" value="1"/>
</dbReference>
<name>A0A8C8UN74_PERMB</name>
<dbReference type="InterPro" id="IPR011162">
    <property type="entry name" value="MHC_I/II-like_Ag-recog"/>
</dbReference>
<keyword evidence="6" id="KW-1015">Disulfide bond</keyword>
<evidence type="ECO:0000256" key="8">
    <source>
        <dbReference type="RuleBase" id="RU004439"/>
    </source>
</evidence>
<accession>A0A8C8UN74</accession>
<dbReference type="PRINTS" id="PR01638">
    <property type="entry name" value="MHCCLASSI"/>
</dbReference>
<dbReference type="AlphaFoldDB" id="A0A8C8UN74"/>
<dbReference type="InterPro" id="IPR011161">
    <property type="entry name" value="MHC_I-like_Ag-recog"/>
</dbReference>
<dbReference type="FunFam" id="3.30.500.10:FF:000003">
    <property type="entry name" value="IgG receptor FcRn large subunit p51"/>
    <property type="match status" value="1"/>
</dbReference>
<reference evidence="11" key="2">
    <citation type="submission" date="2025-08" db="UniProtKB">
        <authorList>
            <consortium name="Ensembl"/>
        </authorList>
    </citation>
    <scope>IDENTIFICATION</scope>
</reference>
<dbReference type="InterPro" id="IPR007110">
    <property type="entry name" value="Ig-like_dom"/>
</dbReference>
<feature type="coiled-coil region" evidence="9">
    <location>
        <begin position="125"/>
        <end position="155"/>
    </location>
</feature>
<dbReference type="SMART" id="SM00407">
    <property type="entry name" value="IGc1"/>
    <property type="match status" value="1"/>
</dbReference>
<keyword evidence="9" id="KW-0175">Coiled coil</keyword>
<proteinExistence type="inferred from homology"/>
<dbReference type="Gene3D" id="3.30.500.10">
    <property type="entry name" value="MHC class I-like antigen recognition-like"/>
    <property type="match status" value="1"/>
</dbReference>
<dbReference type="Proteomes" id="UP000694547">
    <property type="component" value="Chromosome 1"/>
</dbReference>
<dbReference type="GO" id="GO:0009897">
    <property type="term" value="C:external side of plasma membrane"/>
    <property type="evidence" value="ECO:0007669"/>
    <property type="project" value="TreeGrafter"/>
</dbReference>
<keyword evidence="3" id="KW-0336">GPI-anchor</keyword>
<keyword evidence="7" id="KW-0325">Glycoprotein</keyword>
<organism evidence="11 12">
    <name type="scientific">Peromyscus maniculatus bairdii</name>
    <name type="common">Prairie deer mouse</name>
    <dbReference type="NCBI Taxonomy" id="230844"/>
    <lineage>
        <taxon>Eukaryota</taxon>
        <taxon>Metazoa</taxon>
        <taxon>Chordata</taxon>
        <taxon>Craniata</taxon>
        <taxon>Vertebrata</taxon>
        <taxon>Euteleostomi</taxon>
        <taxon>Mammalia</taxon>
        <taxon>Eutheria</taxon>
        <taxon>Euarchontoglires</taxon>
        <taxon>Glires</taxon>
        <taxon>Rodentia</taxon>
        <taxon>Myomorpha</taxon>
        <taxon>Muroidea</taxon>
        <taxon>Cricetidae</taxon>
        <taxon>Neotominae</taxon>
        <taxon>Peromyscus</taxon>
    </lineage>
</organism>
<evidence type="ECO:0000256" key="9">
    <source>
        <dbReference type="SAM" id="Coils"/>
    </source>
</evidence>
<evidence type="ECO:0000313" key="12">
    <source>
        <dbReference type="Proteomes" id="UP000694547"/>
    </source>
</evidence>
<dbReference type="FunFam" id="2.60.40.10:FF:000204">
    <property type="entry name" value="Major histocompatibility complex, class I-related protein"/>
    <property type="match status" value="1"/>
</dbReference>
<dbReference type="GO" id="GO:0005615">
    <property type="term" value="C:extracellular space"/>
    <property type="evidence" value="ECO:0007669"/>
    <property type="project" value="TreeGrafter"/>
</dbReference>
<evidence type="ECO:0000256" key="1">
    <source>
        <dbReference type="ARBA" id="ARBA00004609"/>
    </source>
</evidence>
<keyword evidence="5" id="KW-0472">Membrane</keyword>
<feature type="domain" description="Ig-like" evidence="10">
    <location>
        <begin position="251"/>
        <end position="341"/>
    </location>
</feature>
<dbReference type="InterPro" id="IPR003597">
    <property type="entry name" value="Ig_C1-set"/>
</dbReference>
<dbReference type="InterPro" id="IPR013783">
    <property type="entry name" value="Ig-like_fold"/>
</dbReference>